<dbReference type="KEGG" id="bfm:BP422_20370"/>
<evidence type="ECO:0000256" key="1">
    <source>
        <dbReference type="ARBA" id="ARBA00008591"/>
    </source>
</evidence>
<accession>A0A220MKV4</accession>
<dbReference type="AlphaFoldDB" id="A0A220MKV4"/>
<evidence type="ECO:0008006" key="4">
    <source>
        <dbReference type="Google" id="ProtNLM"/>
    </source>
</evidence>
<protein>
    <recommendedName>
        <fullName evidence="4">Phosphate transport regulator</fullName>
    </recommendedName>
</protein>
<dbReference type="Proteomes" id="UP000197781">
    <property type="component" value="Chromosome"/>
</dbReference>
<sequence length="205" mass="23726">MLFTKSDALLDDLYEIAKNVHQTAIYFNEYKITSLETVKTFATEMKEYETKGDKLIHEIIVQINKTFITAIEREDVLNLAVKLDDVLDGLEFCASRLYIYDIMEPDQTMVRFGQLIEEATKQILLAIELLQKQKLSAMKEYIIRINDLESEGDELVRESIRQLFKTSSDPIHIMQLKEVYEVLEDVMDHCEDVADAMESVIMGNS</sequence>
<dbReference type="EMBL" id="CP018145">
    <property type="protein sequence ID" value="ASJ55697.1"/>
    <property type="molecule type" value="Genomic_DNA"/>
</dbReference>
<dbReference type="SUPFAM" id="SSF109755">
    <property type="entry name" value="PhoU-like"/>
    <property type="match status" value="1"/>
</dbReference>
<dbReference type="InterPro" id="IPR038078">
    <property type="entry name" value="PhoU-like_sf"/>
</dbReference>
<gene>
    <name evidence="2" type="ORF">BP422_20370</name>
</gene>
<dbReference type="Gene3D" id="1.20.58.220">
    <property type="entry name" value="Phosphate transport system protein phou homolog 2, domain 2"/>
    <property type="match status" value="1"/>
</dbReference>
<dbReference type="InterPro" id="IPR018445">
    <property type="entry name" value="Put_Phosphate_transp_reg"/>
</dbReference>
<dbReference type="PANTHER" id="PTHR37298">
    <property type="entry name" value="UPF0111 PROTEIN YKAA"/>
    <property type="match status" value="1"/>
</dbReference>
<proteinExistence type="inferred from homology"/>
<evidence type="ECO:0000313" key="3">
    <source>
        <dbReference type="Proteomes" id="UP000197781"/>
    </source>
</evidence>
<reference evidence="2 3" key="1">
    <citation type="submission" date="2016-11" db="EMBL/GenBank/DDBJ databases">
        <authorList>
            <person name="Jaros S."/>
            <person name="Januszkiewicz K."/>
            <person name="Wedrychowicz H."/>
        </authorList>
    </citation>
    <scope>NUCLEOTIDE SEQUENCE [LARGE SCALE GENOMIC DNA]</scope>
    <source>
        <strain evidence="2 3">NF2</strain>
    </source>
</reference>
<dbReference type="InterPro" id="IPR052912">
    <property type="entry name" value="UPF0111_domain"/>
</dbReference>
<name>A0A220MKV4_9BACL</name>
<evidence type="ECO:0000313" key="2">
    <source>
        <dbReference type="EMBL" id="ASJ55697.1"/>
    </source>
</evidence>
<dbReference type="Pfam" id="PF01865">
    <property type="entry name" value="PhoU_div"/>
    <property type="match status" value="1"/>
</dbReference>
<dbReference type="RefSeq" id="WP_088909333.1">
    <property type="nucleotide sequence ID" value="NZ_CP018145.1"/>
</dbReference>
<dbReference type="PANTHER" id="PTHR37298:SF1">
    <property type="entry name" value="UPF0111 PROTEIN YKAA"/>
    <property type="match status" value="1"/>
</dbReference>
<organism evidence="2 3">
    <name type="scientific">Brevibacillus formosus</name>
    <dbReference type="NCBI Taxonomy" id="54913"/>
    <lineage>
        <taxon>Bacteria</taxon>
        <taxon>Bacillati</taxon>
        <taxon>Bacillota</taxon>
        <taxon>Bacilli</taxon>
        <taxon>Bacillales</taxon>
        <taxon>Paenibacillaceae</taxon>
        <taxon>Brevibacillus</taxon>
    </lineage>
</organism>
<comment type="similarity">
    <text evidence="1">Belongs to the UPF0111 family.</text>
</comment>